<dbReference type="AlphaFoldDB" id="A0A1T5BYC5"/>
<dbReference type="GO" id="GO:1990281">
    <property type="term" value="C:efflux pump complex"/>
    <property type="evidence" value="ECO:0007669"/>
    <property type="project" value="TreeGrafter"/>
</dbReference>
<feature type="domain" description="Multidrug resistance protein MdtA-like barrel-sandwich hybrid" evidence="3">
    <location>
        <begin position="70"/>
        <end position="196"/>
    </location>
</feature>
<dbReference type="Gene3D" id="2.40.50.100">
    <property type="match status" value="1"/>
</dbReference>
<dbReference type="Gene3D" id="1.10.287.470">
    <property type="entry name" value="Helix hairpin bin"/>
    <property type="match status" value="1"/>
</dbReference>
<dbReference type="Proteomes" id="UP000190150">
    <property type="component" value="Unassembled WGS sequence"/>
</dbReference>
<keyword evidence="7" id="KW-1185">Reference proteome</keyword>
<dbReference type="InterPro" id="IPR058792">
    <property type="entry name" value="Beta-barrel_RND_2"/>
</dbReference>
<dbReference type="Gene3D" id="2.40.30.170">
    <property type="match status" value="1"/>
</dbReference>
<evidence type="ECO:0000259" key="3">
    <source>
        <dbReference type="Pfam" id="PF25917"/>
    </source>
</evidence>
<name>A0A1T5BYC5_9SPHI</name>
<organism evidence="6 7">
    <name type="scientific">Sphingobacterium nematocida</name>
    <dbReference type="NCBI Taxonomy" id="1513896"/>
    <lineage>
        <taxon>Bacteria</taxon>
        <taxon>Pseudomonadati</taxon>
        <taxon>Bacteroidota</taxon>
        <taxon>Sphingobacteriia</taxon>
        <taxon>Sphingobacteriales</taxon>
        <taxon>Sphingobacteriaceae</taxon>
        <taxon>Sphingobacterium</taxon>
    </lineage>
</organism>
<dbReference type="SUPFAM" id="SSF111369">
    <property type="entry name" value="HlyD-like secretion proteins"/>
    <property type="match status" value="1"/>
</dbReference>
<dbReference type="OrthoDB" id="9784685at2"/>
<gene>
    <name evidence="6" type="ORF">SAMN05660841_00940</name>
</gene>
<sequence>MKRVIITIISIAILLAGIVYLLNKNKKNNEEITAAAAVTNEKVAVRVDTARTQMVDLAYVANGNFMPKQEVTVSAETPGRVVKVLVSEGSRVSAGQTLAIVEGDKLNVNVANAQANYDNALQNVQRFESAFSTGGVTQQQLDQAKLQFENAKNNLRSAKLTAGDVTIKTAVSGIVNSRKIEPGTYVNTGAAAFDIVNVSTLKLRVNVDEKNVATLAVGQTVNVGVSVYPDKTYTGKIIFIAPKSDGSLNFPVEIEVSNPNNELRAGMYGTARFGDAATANVLVIPRTAFLGSVSDNKVFVVKNGKAVATTVKSGRSFGDYIEVLGGLNTGDQVIISGQINVFDQAPISIIK</sequence>
<dbReference type="Gene3D" id="2.40.420.20">
    <property type="match status" value="1"/>
</dbReference>
<evidence type="ECO:0000256" key="1">
    <source>
        <dbReference type="ARBA" id="ARBA00009477"/>
    </source>
</evidence>
<protein>
    <submittedName>
        <fullName evidence="6">RND family efflux transporter, MFP subunit</fullName>
    </submittedName>
</protein>
<evidence type="ECO:0000256" key="2">
    <source>
        <dbReference type="SAM" id="Coils"/>
    </source>
</evidence>
<evidence type="ECO:0000259" key="5">
    <source>
        <dbReference type="Pfam" id="PF25989"/>
    </source>
</evidence>
<accession>A0A1T5BYC5</accession>
<evidence type="ECO:0000313" key="7">
    <source>
        <dbReference type="Proteomes" id="UP000190150"/>
    </source>
</evidence>
<dbReference type="NCBIfam" id="TIGR01730">
    <property type="entry name" value="RND_mfp"/>
    <property type="match status" value="1"/>
</dbReference>
<dbReference type="FunFam" id="2.40.30.170:FF:000010">
    <property type="entry name" value="Efflux RND transporter periplasmic adaptor subunit"/>
    <property type="match status" value="1"/>
</dbReference>
<dbReference type="RefSeq" id="WP_079641686.1">
    <property type="nucleotide sequence ID" value="NZ_FUZF01000003.1"/>
</dbReference>
<feature type="coiled-coil region" evidence="2">
    <location>
        <begin position="103"/>
        <end position="161"/>
    </location>
</feature>
<dbReference type="Pfam" id="PF25917">
    <property type="entry name" value="BSH_RND"/>
    <property type="match status" value="1"/>
</dbReference>
<dbReference type="PANTHER" id="PTHR30469">
    <property type="entry name" value="MULTIDRUG RESISTANCE PROTEIN MDTA"/>
    <property type="match status" value="1"/>
</dbReference>
<feature type="domain" description="CusB-like beta-barrel" evidence="4">
    <location>
        <begin position="203"/>
        <end position="275"/>
    </location>
</feature>
<dbReference type="InterPro" id="IPR006143">
    <property type="entry name" value="RND_pump_MFP"/>
</dbReference>
<feature type="domain" description="YknX-like C-terminal permuted SH3-like" evidence="5">
    <location>
        <begin position="281"/>
        <end position="343"/>
    </location>
</feature>
<dbReference type="InterPro" id="IPR058625">
    <property type="entry name" value="MdtA-like_BSH"/>
</dbReference>
<keyword evidence="2" id="KW-0175">Coiled coil</keyword>
<proteinExistence type="inferred from homology"/>
<dbReference type="Pfam" id="PF25954">
    <property type="entry name" value="Beta-barrel_RND_2"/>
    <property type="match status" value="1"/>
</dbReference>
<evidence type="ECO:0000313" key="6">
    <source>
        <dbReference type="EMBL" id="SKB52382.1"/>
    </source>
</evidence>
<dbReference type="STRING" id="1513896.SAMN05660841_00940"/>
<dbReference type="Pfam" id="PF25989">
    <property type="entry name" value="YknX_C"/>
    <property type="match status" value="1"/>
</dbReference>
<comment type="similarity">
    <text evidence="1">Belongs to the membrane fusion protein (MFP) (TC 8.A.1) family.</text>
</comment>
<dbReference type="InterPro" id="IPR058637">
    <property type="entry name" value="YknX-like_C"/>
</dbReference>
<evidence type="ECO:0000259" key="4">
    <source>
        <dbReference type="Pfam" id="PF25954"/>
    </source>
</evidence>
<dbReference type="EMBL" id="FUZF01000003">
    <property type="protein sequence ID" value="SKB52382.1"/>
    <property type="molecule type" value="Genomic_DNA"/>
</dbReference>
<reference evidence="7" key="1">
    <citation type="submission" date="2017-02" db="EMBL/GenBank/DDBJ databases">
        <authorList>
            <person name="Varghese N."/>
            <person name="Submissions S."/>
        </authorList>
    </citation>
    <scope>NUCLEOTIDE SEQUENCE [LARGE SCALE GENOMIC DNA]</scope>
    <source>
        <strain evidence="7">DSM 24091</strain>
    </source>
</reference>
<dbReference type="PANTHER" id="PTHR30469:SF15">
    <property type="entry name" value="HLYD FAMILY OF SECRETION PROTEINS"/>
    <property type="match status" value="1"/>
</dbReference>
<dbReference type="GO" id="GO:0015562">
    <property type="term" value="F:efflux transmembrane transporter activity"/>
    <property type="evidence" value="ECO:0007669"/>
    <property type="project" value="TreeGrafter"/>
</dbReference>